<dbReference type="CDD" id="cd03444">
    <property type="entry name" value="Thioesterase_II_repeat1"/>
    <property type="match status" value="1"/>
</dbReference>
<comment type="similarity">
    <text evidence="1">Belongs to the C/M/P thioester hydrolase family.</text>
</comment>
<keyword evidence="3" id="KW-0378">Hydrolase</keyword>
<dbReference type="InterPro" id="IPR042171">
    <property type="entry name" value="Acyl-CoA_hotdog"/>
</dbReference>
<dbReference type="AlphaFoldDB" id="A0A0M8PRQ7"/>
<dbReference type="InterPro" id="IPR049449">
    <property type="entry name" value="TesB_ACOT8-like_N"/>
</dbReference>
<dbReference type="Proteomes" id="UP000037712">
    <property type="component" value="Unassembled WGS sequence"/>
</dbReference>
<evidence type="ECO:0000259" key="9">
    <source>
        <dbReference type="Pfam" id="PF13622"/>
    </source>
</evidence>
<dbReference type="Gene3D" id="2.40.160.210">
    <property type="entry name" value="Acyl-CoA thioesterase, double hotdog domain"/>
    <property type="match status" value="1"/>
</dbReference>
<sequence>MAETLQQVLDLLQIRPLGNDAFQGPADEHGAERTFGGLVAAQALIAASQTVAERAAHSLHAYFLRPGSAHRPVVYDVERIRDGRNISTRRVAASQVGTTIFEAYISFCTTRQGIEYQDPLPDGVPHPENLQPAESVLAPYAHEDNGWWVRPRPFDMRYVAHPPRAALDLATAPPPRSRLWMHARGSVPSDPLVRNGLLTFISDLTLLDSVMLADRRTTRSAGTIASIDHAVWFHRTPDFEDWLLYDQTSPTALQGRGLVTGRMFDRSGRLLCSVAQEGFLG</sequence>
<dbReference type="SUPFAM" id="SSF54637">
    <property type="entry name" value="Thioesterase/thiol ester dehydrase-isomerase"/>
    <property type="match status" value="2"/>
</dbReference>
<reference evidence="10 11" key="1">
    <citation type="journal article" date="2015" name="Genome Announc.">
        <title>Draft Genome Sequence of Rhodococcus rhodochrous Strain KG-21, a Soil Isolate from Oil Fields of Krishna-Godavari Basin, India.</title>
        <authorList>
            <person name="Dawar C."/>
            <person name="Aggarwal R.K."/>
        </authorList>
    </citation>
    <scope>NUCLEOTIDE SEQUENCE [LARGE SCALE GENOMIC DNA]</scope>
    <source>
        <strain evidence="10 11">KG-21</strain>
    </source>
</reference>
<dbReference type="Pfam" id="PF13622">
    <property type="entry name" value="4HBT_3"/>
    <property type="match status" value="1"/>
</dbReference>
<feature type="domain" description="Acyl-CoA thioesterase-like N-terminal HotDog" evidence="9">
    <location>
        <begin position="31"/>
        <end position="107"/>
    </location>
</feature>
<comment type="caution">
    <text evidence="10">The sequence shown here is derived from an EMBL/GenBank/DDBJ whole genome shotgun (WGS) entry which is preliminary data.</text>
</comment>
<dbReference type="PANTHER" id="PTHR11066:SF34">
    <property type="entry name" value="ACYL-COENZYME A THIOESTERASE 8"/>
    <property type="match status" value="1"/>
</dbReference>
<accession>A0A0M8PRQ7</accession>
<dbReference type="GO" id="GO:0047617">
    <property type="term" value="F:fatty acyl-CoA hydrolase activity"/>
    <property type="evidence" value="ECO:0007669"/>
    <property type="project" value="UniProtKB-EC"/>
</dbReference>
<evidence type="ECO:0000256" key="7">
    <source>
        <dbReference type="ARBA" id="ARBA00079653"/>
    </source>
</evidence>
<dbReference type="InterPro" id="IPR003703">
    <property type="entry name" value="Acyl_CoA_thio"/>
</dbReference>
<evidence type="ECO:0000313" key="11">
    <source>
        <dbReference type="Proteomes" id="UP000037712"/>
    </source>
</evidence>
<evidence type="ECO:0000256" key="4">
    <source>
        <dbReference type="ARBA" id="ARBA00023098"/>
    </source>
</evidence>
<dbReference type="EMBL" id="AZYO01000001">
    <property type="protein sequence ID" value="KOS58182.1"/>
    <property type="molecule type" value="Genomic_DNA"/>
</dbReference>
<comment type="subunit">
    <text evidence="2">Homotetramer.</text>
</comment>
<proteinExistence type="inferred from homology"/>
<reference evidence="11" key="2">
    <citation type="submission" date="2015-01" db="EMBL/GenBank/DDBJ databases">
        <title>Draft genome sequence of potential hydrocarbon metabolising strain of Rhodococcus rhodochrous.</title>
        <authorList>
            <person name="Aggarwal R.K."/>
            <person name="Dawar C."/>
        </authorList>
    </citation>
    <scope>NUCLEOTIDE SEQUENCE [LARGE SCALE GENOMIC DNA]</scope>
    <source>
        <strain evidence="11">KG-21</strain>
    </source>
</reference>
<keyword evidence="4" id="KW-0443">Lipid metabolism</keyword>
<protein>
    <recommendedName>
        <fullName evidence="6">Acyl-CoA thioesterase 2</fullName>
    </recommendedName>
    <alternativeName>
        <fullName evidence="7">Thioesterase II</fullName>
    </alternativeName>
</protein>
<evidence type="ECO:0000256" key="3">
    <source>
        <dbReference type="ARBA" id="ARBA00022801"/>
    </source>
</evidence>
<dbReference type="InterPro" id="IPR025652">
    <property type="entry name" value="TesB_C"/>
</dbReference>
<dbReference type="CDD" id="cd03445">
    <property type="entry name" value="Thioesterase_II_repeat2"/>
    <property type="match status" value="1"/>
</dbReference>
<evidence type="ECO:0000256" key="2">
    <source>
        <dbReference type="ARBA" id="ARBA00011881"/>
    </source>
</evidence>
<evidence type="ECO:0000313" key="10">
    <source>
        <dbReference type="EMBL" id="KOS58182.1"/>
    </source>
</evidence>
<evidence type="ECO:0000256" key="5">
    <source>
        <dbReference type="ARBA" id="ARBA00050943"/>
    </source>
</evidence>
<dbReference type="PATRIC" id="fig|1441923.3.peg.232"/>
<evidence type="ECO:0000259" key="8">
    <source>
        <dbReference type="Pfam" id="PF02551"/>
    </source>
</evidence>
<gene>
    <name evidence="10" type="ORF">Z051_01035</name>
</gene>
<name>A0A0M8PRQ7_RHORH</name>
<dbReference type="PANTHER" id="PTHR11066">
    <property type="entry name" value="ACYL-COA THIOESTERASE"/>
    <property type="match status" value="1"/>
</dbReference>
<dbReference type="InterPro" id="IPR029069">
    <property type="entry name" value="HotDog_dom_sf"/>
</dbReference>
<evidence type="ECO:0000256" key="6">
    <source>
        <dbReference type="ARBA" id="ARBA00071120"/>
    </source>
</evidence>
<dbReference type="FunFam" id="2.40.160.210:FF:000001">
    <property type="entry name" value="Acyl-CoA thioesterase II"/>
    <property type="match status" value="1"/>
</dbReference>
<evidence type="ECO:0000256" key="1">
    <source>
        <dbReference type="ARBA" id="ARBA00006538"/>
    </source>
</evidence>
<organism evidence="10 11">
    <name type="scientific">Rhodococcus rhodochrous KG-21</name>
    <dbReference type="NCBI Taxonomy" id="1441923"/>
    <lineage>
        <taxon>Bacteria</taxon>
        <taxon>Bacillati</taxon>
        <taxon>Actinomycetota</taxon>
        <taxon>Actinomycetes</taxon>
        <taxon>Mycobacteriales</taxon>
        <taxon>Nocardiaceae</taxon>
        <taxon>Rhodococcus</taxon>
    </lineage>
</organism>
<dbReference type="Pfam" id="PF02551">
    <property type="entry name" value="Acyl_CoA_thio"/>
    <property type="match status" value="1"/>
</dbReference>
<feature type="domain" description="Acyl-CoA thioesterase 2 C-terminal" evidence="8">
    <location>
        <begin position="177"/>
        <end position="279"/>
    </location>
</feature>
<dbReference type="RefSeq" id="WP_054370925.1">
    <property type="nucleotide sequence ID" value="NZ_AZYO01000001.1"/>
</dbReference>
<comment type="catalytic activity">
    <reaction evidence="5">
        <text>a fatty acyl-CoA + H2O = a fatty acid + CoA + H(+)</text>
        <dbReference type="Rhea" id="RHEA:16781"/>
        <dbReference type="ChEBI" id="CHEBI:15377"/>
        <dbReference type="ChEBI" id="CHEBI:15378"/>
        <dbReference type="ChEBI" id="CHEBI:28868"/>
        <dbReference type="ChEBI" id="CHEBI:57287"/>
        <dbReference type="ChEBI" id="CHEBI:77636"/>
        <dbReference type="EC" id="3.1.2.20"/>
    </reaction>
    <physiologicalReaction direction="left-to-right" evidence="5">
        <dbReference type="Rhea" id="RHEA:16782"/>
    </physiologicalReaction>
</comment>
<dbReference type="GO" id="GO:0006637">
    <property type="term" value="P:acyl-CoA metabolic process"/>
    <property type="evidence" value="ECO:0007669"/>
    <property type="project" value="InterPro"/>
</dbReference>
<dbReference type="GO" id="GO:0009062">
    <property type="term" value="P:fatty acid catabolic process"/>
    <property type="evidence" value="ECO:0007669"/>
    <property type="project" value="TreeGrafter"/>
</dbReference>